<dbReference type="Gene3D" id="1.10.760.10">
    <property type="entry name" value="Cytochrome c-like domain"/>
    <property type="match status" value="1"/>
</dbReference>
<dbReference type="Proteomes" id="UP000214720">
    <property type="component" value="Unassembled WGS sequence"/>
</dbReference>
<dbReference type="GO" id="GO:0020037">
    <property type="term" value="F:heme binding"/>
    <property type="evidence" value="ECO:0007669"/>
    <property type="project" value="InterPro"/>
</dbReference>
<protein>
    <submittedName>
        <fullName evidence="2">Diheme cytochrome c-553</fullName>
    </submittedName>
</protein>
<dbReference type="InterPro" id="IPR036909">
    <property type="entry name" value="Cyt_c-like_dom_sf"/>
</dbReference>
<dbReference type="AlphaFoldDB" id="A0A226WW38"/>
<feature type="region of interest" description="Disordered" evidence="1">
    <location>
        <begin position="1"/>
        <end position="22"/>
    </location>
</feature>
<reference evidence="3" key="1">
    <citation type="submission" date="2017-01" db="EMBL/GenBank/DDBJ databases">
        <title>Genome Analysis of Deinococcus marmoris KOPRI26562.</title>
        <authorList>
            <person name="Kim J.H."/>
            <person name="Oh H.-M."/>
        </authorList>
    </citation>
    <scope>NUCLEOTIDE SEQUENCE [LARGE SCALE GENOMIC DNA]</scope>
    <source>
        <strain evidence="3">PAMC 26633</strain>
    </source>
</reference>
<proteinExistence type="predicted"/>
<organism evidence="2 3">
    <name type="scientific">Caballeronia sordidicola</name>
    <name type="common">Burkholderia sordidicola</name>
    <dbReference type="NCBI Taxonomy" id="196367"/>
    <lineage>
        <taxon>Bacteria</taxon>
        <taxon>Pseudomonadati</taxon>
        <taxon>Pseudomonadota</taxon>
        <taxon>Betaproteobacteria</taxon>
        <taxon>Burkholderiales</taxon>
        <taxon>Burkholderiaceae</taxon>
        <taxon>Caballeronia</taxon>
    </lineage>
</organism>
<sequence>MVEGGNSPDTQQGPPRKNMPAYAGKLTNTEMAQVLTFIRTTWGNNASPVTTRDVTQLRAYIYK</sequence>
<accession>A0A226WW38</accession>
<evidence type="ECO:0000313" key="2">
    <source>
        <dbReference type="EMBL" id="OXC75401.1"/>
    </source>
</evidence>
<evidence type="ECO:0000313" key="3">
    <source>
        <dbReference type="Proteomes" id="UP000214720"/>
    </source>
</evidence>
<dbReference type="EMBL" id="MTHB01000178">
    <property type="protein sequence ID" value="OXC75401.1"/>
    <property type="molecule type" value="Genomic_DNA"/>
</dbReference>
<dbReference type="SUPFAM" id="SSF46626">
    <property type="entry name" value="Cytochrome c"/>
    <property type="match status" value="1"/>
</dbReference>
<evidence type="ECO:0000256" key="1">
    <source>
        <dbReference type="SAM" id="MobiDB-lite"/>
    </source>
</evidence>
<name>A0A226WW38_CABSO</name>
<dbReference type="GO" id="GO:0009055">
    <property type="term" value="F:electron transfer activity"/>
    <property type="evidence" value="ECO:0007669"/>
    <property type="project" value="InterPro"/>
</dbReference>
<gene>
    <name evidence="2" type="ORF">BSU04_27010</name>
</gene>
<comment type="caution">
    <text evidence="2">The sequence shown here is derived from an EMBL/GenBank/DDBJ whole genome shotgun (WGS) entry which is preliminary data.</text>
</comment>